<reference evidence="2" key="1">
    <citation type="journal article" date="2021" name="PeerJ">
        <title>Extensive microbial diversity within the chicken gut microbiome revealed by metagenomics and culture.</title>
        <authorList>
            <person name="Gilroy R."/>
            <person name="Ravi A."/>
            <person name="Getino M."/>
            <person name="Pursley I."/>
            <person name="Horton D.L."/>
            <person name="Alikhan N.F."/>
            <person name="Baker D."/>
            <person name="Gharbi K."/>
            <person name="Hall N."/>
            <person name="Watson M."/>
            <person name="Adriaenssens E.M."/>
            <person name="Foster-Nyarko E."/>
            <person name="Jarju S."/>
            <person name="Secka A."/>
            <person name="Antonio M."/>
            <person name="Oren A."/>
            <person name="Chaudhuri R.R."/>
            <person name="La Ragione R."/>
            <person name="Hildebrand F."/>
            <person name="Pallen M.J."/>
        </authorList>
    </citation>
    <scope>NUCLEOTIDE SEQUENCE</scope>
    <source>
        <strain evidence="2">Gambia16-930</strain>
    </source>
</reference>
<dbReference type="InterPro" id="IPR013520">
    <property type="entry name" value="Ribonucl_H"/>
</dbReference>
<protein>
    <submittedName>
        <fullName evidence="2">Exonuclease</fullName>
    </submittedName>
</protein>
<evidence type="ECO:0000313" key="2">
    <source>
        <dbReference type="EMBL" id="HIW87252.1"/>
    </source>
</evidence>
<dbReference type="GO" id="GO:0005829">
    <property type="term" value="C:cytosol"/>
    <property type="evidence" value="ECO:0007669"/>
    <property type="project" value="TreeGrafter"/>
</dbReference>
<comment type="caution">
    <text evidence="2">The sequence shown here is derived from an EMBL/GenBank/DDBJ whole genome shotgun (WGS) entry which is preliminary data.</text>
</comment>
<dbReference type="PANTHER" id="PTHR30231">
    <property type="entry name" value="DNA POLYMERASE III SUBUNIT EPSILON"/>
    <property type="match status" value="1"/>
</dbReference>
<dbReference type="GO" id="GO:0003676">
    <property type="term" value="F:nucleic acid binding"/>
    <property type="evidence" value="ECO:0007669"/>
    <property type="project" value="InterPro"/>
</dbReference>
<reference evidence="2" key="2">
    <citation type="submission" date="2021-04" db="EMBL/GenBank/DDBJ databases">
        <authorList>
            <person name="Gilroy R."/>
        </authorList>
    </citation>
    <scope>NUCLEOTIDE SEQUENCE</scope>
    <source>
        <strain evidence="2">Gambia16-930</strain>
    </source>
</reference>
<dbReference type="InterPro" id="IPR012337">
    <property type="entry name" value="RNaseH-like_sf"/>
</dbReference>
<gene>
    <name evidence="2" type="ORF">IAC47_03135</name>
</gene>
<keyword evidence="2" id="KW-0378">Hydrolase</keyword>
<feature type="domain" description="Exonuclease" evidence="1">
    <location>
        <begin position="4"/>
        <end position="142"/>
    </location>
</feature>
<proteinExistence type="predicted"/>
<dbReference type="SMART" id="SM00479">
    <property type="entry name" value="EXOIII"/>
    <property type="match status" value="1"/>
</dbReference>
<keyword evidence="2" id="KW-0269">Exonuclease</keyword>
<dbReference type="GO" id="GO:0006259">
    <property type="term" value="P:DNA metabolic process"/>
    <property type="evidence" value="ECO:0007669"/>
    <property type="project" value="UniProtKB-ARBA"/>
</dbReference>
<dbReference type="Gene3D" id="3.30.420.10">
    <property type="entry name" value="Ribonuclease H-like superfamily/Ribonuclease H"/>
    <property type="match status" value="1"/>
</dbReference>
<feature type="non-terminal residue" evidence="2">
    <location>
        <position position="1"/>
    </location>
</feature>
<organism evidence="2 3">
    <name type="scientific">Candidatus Onthomorpha intestinigallinarum</name>
    <dbReference type="NCBI Taxonomy" id="2840880"/>
    <lineage>
        <taxon>Bacteria</taxon>
        <taxon>Pseudomonadati</taxon>
        <taxon>Bacteroidota</taxon>
        <taxon>Bacteroidia</taxon>
        <taxon>Bacteroidales</taxon>
        <taxon>Candidatus Onthomorpha</taxon>
    </lineage>
</organism>
<dbReference type="Pfam" id="PF00929">
    <property type="entry name" value="RNase_T"/>
    <property type="match status" value="1"/>
</dbReference>
<sequence length="159" mass="18955">LKNSEIVERRHWLIKPICYPYFHFYAQRIHGIHKKDVMNEPEFDVLWKEIEPYFEGKTIVAHNASFDINVLRKTLKHYGIPKPEGRYLCTFQISRLVWPSLPKHSLDYLCERQGYVFEHHRADADAEACAVLLLKEAEALQVNDLEELRKRLKIRLKKL</sequence>
<dbReference type="SUPFAM" id="SSF53098">
    <property type="entry name" value="Ribonuclease H-like"/>
    <property type="match status" value="1"/>
</dbReference>
<evidence type="ECO:0000259" key="1">
    <source>
        <dbReference type="SMART" id="SM00479"/>
    </source>
</evidence>
<evidence type="ECO:0000313" key="3">
    <source>
        <dbReference type="Proteomes" id="UP000824267"/>
    </source>
</evidence>
<name>A0A9D1UGR9_9BACT</name>
<keyword evidence="2" id="KW-0540">Nuclease</keyword>
<dbReference type="AlphaFoldDB" id="A0A9D1UGR9"/>
<dbReference type="PANTHER" id="PTHR30231:SF42">
    <property type="entry name" value="EXONUCLEASE"/>
    <property type="match status" value="1"/>
</dbReference>
<dbReference type="Proteomes" id="UP000824267">
    <property type="component" value="Unassembled WGS sequence"/>
</dbReference>
<dbReference type="InterPro" id="IPR036397">
    <property type="entry name" value="RNaseH_sf"/>
</dbReference>
<dbReference type="GO" id="GO:0008408">
    <property type="term" value="F:3'-5' exonuclease activity"/>
    <property type="evidence" value="ECO:0007669"/>
    <property type="project" value="TreeGrafter"/>
</dbReference>
<accession>A0A9D1UGR9</accession>
<dbReference type="EMBL" id="DXGG01000108">
    <property type="protein sequence ID" value="HIW87252.1"/>
    <property type="molecule type" value="Genomic_DNA"/>
</dbReference>